<dbReference type="Proteomes" id="UP000737402">
    <property type="component" value="Unassembled WGS sequence"/>
</dbReference>
<evidence type="ECO:0000256" key="1">
    <source>
        <dbReference type="ARBA" id="ARBA00022630"/>
    </source>
</evidence>
<dbReference type="InterPro" id="IPR016164">
    <property type="entry name" value="FAD-linked_Oxase-like_C"/>
</dbReference>
<dbReference type="InterPro" id="IPR016169">
    <property type="entry name" value="FAD-bd_PCMH_sub2"/>
</dbReference>
<dbReference type="RefSeq" id="WP_204418015.1">
    <property type="nucleotide sequence ID" value="NZ_JAFBED010000006.1"/>
</dbReference>
<evidence type="ECO:0000256" key="4">
    <source>
        <dbReference type="SAM" id="Phobius"/>
    </source>
</evidence>
<feature type="domain" description="FAD-binding PCMH-type" evidence="5">
    <location>
        <begin position="51"/>
        <end position="222"/>
    </location>
</feature>
<dbReference type="Pfam" id="PF01565">
    <property type="entry name" value="FAD_binding_4"/>
    <property type="match status" value="1"/>
</dbReference>
<keyword evidence="1" id="KW-0285">Flavoprotein</keyword>
<evidence type="ECO:0000256" key="3">
    <source>
        <dbReference type="ARBA" id="ARBA00023002"/>
    </source>
</evidence>
<comment type="caution">
    <text evidence="6">The sequence shown here is derived from an EMBL/GenBank/DDBJ whole genome shotgun (WGS) entry which is preliminary data.</text>
</comment>
<organism evidence="6 7">
    <name type="scientific">Sutcliffiella tianshenii</name>
    <dbReference type="NCBI Taxonomy" id="1463404"/>
    <lineage>
        <taxon>Bacteria</taxon>
        <taxon>Bacillati</taxon>
        <taxon>Bacillota</taxon>
        <taxon>Bacilli</taxon>
        <taxon>Bacillales</taxon>
        <taxon>Bacillaceae</taxon>
        <taxon>Sutcliffiella</taxon>
    </lineage>
</organism>
<dbReference type="SUPFAM" id="SSF55103">
    <property type="entry name" value="FAD-linked oxidases, C-terminal domain"/>
    <property type="match status" value="1"/>
</dbReference>
<proteinExistence type="predicted"/>
<reference evidence="6 7" key="1">
    <citation type="submission" date="2021-01" db="EMBL/GenBank/DDBJ databases">
        <title>Genomic Encyclopedia of Type Strains, Phase IV (KMG-IV): sequencing the most valuable type-strain genomes for metagenomic binning, comparative biology and taxonomic classification.</title>
        <authorList>
            <person name="Goeker M."/>
        </authorList>
    </citation>
    <scope>NUCLEOTIDE SEQUENCE [LARGE SCALE GENOMIC DNA]</scope>
    <source>
        <strain evidence="6 7">DSM 25879</strain>
    </source>
</reference>
<keyword evidence="2" id="KW-0274">FAD</keyword>
<evidence type="ECO:0000313" key="7">
    <source>
        <dbReference type="Proteomes" id="UP000737402"/>
    </source>
</evidence>
<dbReference type="EMBL" id="JAFBED010000006">
    <property type="protein sequence ID" value="MBM7621242.1"/>
    <property type="molecule type" value="Genomic_DNA"/>
</dbReference>
<dbReference type="InterPro" id="IPR010031">
    <property type="entry name" value="FAD_lactone_oxidase-like"/>
</dbReference>
<dbReference type="InterPro" id="IPR006094">
    <property type="entry name" value="Oxid_FAD_bind_N"/>
</dbReference>
<name>A0ABS2P3P0_9BACI</name>
<keyword evidence="4" id="KW-0472">Membrane</keyword>
<evidence type="ECO:0000256" key="2">
    <source>
        <dbReference type="ARBA" id="ARBA00022827"/>
    </source>
</evidence>
<gene>
    <name evidence="6" type="ORF">JOC95_003115</name>
</gene>
<keyword evidence="3" id="KW-0560">Oxidoreductase</keyword>
<evidence type="ECO:0000313" key="6">
    <source>
        <dbReference type="EMBL" id="MBM7621242.1"/>
    </source>
</evidence>
<dbReference type="Gene3D" id="3.30.465.10">
    <property type="match status" value="1"/>
</dbReference>
<accession>A0ABS2P3P0</accession>
<dbReference type="PANTHER" id="PTHR43762">
    <property type="entry name" value="L-GULONOLACTONE OXIDASE"/>
    <property type="match status" value="1"/>
</dbReference>
<keyword evidence="4" id="KW-0812">Transmembrane</keyword>
<dbReference type="PROSITE" id="PS51387">
    <property type="entry name" value="FAD_PCMH"/>
    <property type="match status" value="1"/>
</dbReference>
<feature type="transmembrane region" description="Helical" evidence="4">
    <location>
        <begin position="12"/>
        <end position="31"/>
    </location>
</feature>
<keyword evidence="7" id="KW-1185">Reference proteome</keyword>
<evidence type="ECO:0000259" key="5">
    <source>
        <dbReference type="PROSITE" id="PS51387"/>
    </source>
</evidence>
<sequence>MQTITKMTKRPWFLGILVVTFLSLIIWNIPIEKRKYGLTQSNLATDYTGLLPERIERVVDAENRSEIQKIIKEANEEGYKISLAGLQHSQGGHTYYKDGVVLDMRSMDKILEIDEENKTVRVEAGASWEDVQEAITPYGLALKVTQSQSIFTIGGSLSVNAHGRDIRFGPMAGTVEEMTLLTPTGEIITVKRDDPEEWMKYVFGGYGLFGIILDVTLELTDNDVYTIRTEELKTEQYEDYFQKLMDDDKTAMHYARVSVAPETFLEEMYAINYDYTGETDKDTPLKNEQGIRISKLALDIGRKGGKLEDLFWESQRHYIGSIDGKTVTRNNVMRSESTFMEYTTPGRVEVLQEYFVPVDSYEEYLKDLKELLSSNDSGDDFKVHNITVRYAAKDDVTSLNYASEDMLGLVILIQHGLQEEEIEGAKKIIQNWTDLTLEHGGTYYLPYYRYQSKEQFKESYPDWEEFQEEKLQRDPNEVFQNLFYDYYLKEGNAS</sequence>
<dbReference type="InterPro" id="IPR007173">
    <property type="entry name" value="ALO_C"/>
</dbReference>
<dbReference type="SUPFAM" id="SSF56176">
    <property type="entry name" value="FAD-binding/transporter-associated domain-like"/>
    <property type="match status" value="1"/>
</dbReference>
<dbReference type="InterPro" id="IPR036318">
    <property type="entry name" value="FAD-bd_PCMH-like_sf"/>
</dbReference>
<protein>
    <submittedName>
        <fullName evidence="6">FAD/FMN-containing dehydrogenase</fullName>
    </submittedName>
</protein>
<dbReference type="PANTHER" id="PTHR43762:SF1">
    <property type="entry name" value="D-ARABINONO-1,4-LACTONE OXIDASE"/>
    <property type="match status" value="1"/>
</dbReference>
<dbReference type="Pfam" id="PF04030">
    <property type="entry name" value="ALO"/>
    <property type="match status" value="1"/>
</dbReference>
<keyword evidence="4" id="KW-1133">Transmembrane helix</keyword>
<dbReference type="InterPro" id="IPR016166">
    <property type="entry name" value="FAD-bd_PCMH"/>
</dbReference>